<feature type="region of interest" description="Disordered" evidence="2">
    <location>
        <begin position="2515"/>
        <end position="2535"/>
    </location>
</feature>
<evidence type="ECO:0000259" key="4">
    <source>
        <dbReference type="Pfam" id="PF00849"/>
    </source>
</evidence>
<protein>
    <submittedName>
        <fullName evidence="6">Pentatricopeptide repeat-containing protein, chloroplastic</fullName>
    </submittedName>
</protein>
<keyword evidence="3" id="KW-0812">Transmembrane</keyword>
<feature type="transmembrane region" description="Helical" evidence="3">
    <location>
        <begin position="1554"/>
        <end position="1570"/>
    </location>
</feature>
<feature type="compositionally biased region" description="Basic and acidic residues" evidence="2">
    <location>
        <begin position="2521"/>
        <end position="2535"/>
    </location>
</feature>
<keyword evidence="3" id="KW-1133">Transmembrane helix</keyword>
<dbReference type="Pfam" id="PF13475">
    <property type="entry name" value="DUF4116"/>
    <property type="match status" value="4"/>
</dbReference>
<keyword evidence="7" id="KW-1185">Reference proteome</keyword>
<feature type="domain" description="DUF4116" evidence="5">
    <location>
        <begin position="2315"/>
        <end position="2347"/>
    </location>
</feature>
<name>A0A1Q9DMN6_SYMMI</name>
<evidence type="ECO:0000256" key="3">
    <source>
        <dbReference type="SAM" id="Phobius"/>
    </source>
</evidence>
<dbReference type="Proteomes" id="UP000186817">
    <property type="component" value="Unassembled WGS sequence"/>
</dbReference>
<feature type="transmembrane region" description="Helical" evidence="3">
    <location>
        <begin position="1466"/>
        <end position="1483"/>
    </location>
</feature>
<evidence type="ECO:0000259" key="5">
    <source>
        <dbReference type="Pfam" id="PF13475"/>
    </source>
</evidence>
<evidence type="ECO:0000256" key="1">
    <source>
        <dbReference type="PROSITE-ProRule" id="PRU00708"/>
    </source>
</evidence>
<feature type="transmembrane region" description="Helical" evidence="3">
    <location>
        <begin position="1072"/>
        <end position="1089"/>
    </location>
</feature>
<dbReference type="Pfam" id="PF01535">
    <property type="entry name" value="PPR"/>
    <property type="match status" value="1"/>
</dbReference>
<dbReference type="GO" id="GO:0001522">
    <property type="term" value="P:pseudouridine synthesis"/>
    <property type="evidence" value="ECO:0007669"/>
    <property type="project" value="InterPro"/>
</dbReference>
<dbReference type="Gene3D" id="3.30.2350.10">
    <property type="entry name" value="Pseudouridine synthase"/>
    <property type="match status" value="1"/>
</dbReference>
<comment type="caution">
    <text evidence="6">The sequence shown here is derived from an EMBL/GenBank/DDBJ whole genome shotgun (WGS) entry which is preliminary data.</text>
</comment>
<accession>A0A1Q9DMN6</accession>
<feature type="domain" description="Pseudouridine synthase RsuA/RluA-like" evidence="4">
    <location>
        <begin position="682"/>
        <end position="801"/>
    </location>
</feature>
<dbReference type="SUPFAM" id="SSF54768">
    <property type="entry name" value="dsRNA-binding domain-like"/>
    <property type="match status" value="1"/>
</dbReference>
<dbReference type="InterPro" id="IPR044446">
    <property type="entry name" value="DHX9_DSRM_2"/>
</dbReference>
<dbReference type="PANTHER" id="PTHR47938:SF35">
    <property type="entry name" value="PENTATRICOPEPTIDE REPEAT-CONTAINING PROTEIN 4, MITOCHONDRIAL-RELATED"/>
    <property type="match status" value="1"/>
</dbReference>
<dbReference type="CDD" id="cd19855">
    <property type="entry name" value="DSRM_DHX9_rpt2"/>
    <property type="match status" value="1"/>
</dbReference>
<feature type="domain" description="DUF4116" evidence="5">
    <location>
        <begin position="2353"/>
        <end position="2398"/>
    </location>
</feature>
<reference evidence="6 7" key="1">
    <citation type="submission" date="2016-02" db="EMBL/GenBank/DDBJ databases">
        <title>Genome analysis of coral dinoflagellate symbionts highlights evolutionary adaptations to a symbiotic lifestyle.</title>
        <authorList>
            <person name="Aranda M."/>
            <person name="Li Y."/>
            <person name="Liew Y.J."/>
            <person name="Baumgarten S."/>
            <person name="Simakov O."/>
            <person name="Wilson M."/>
            <person name="Piel J."/>
            <person name="Ashoor H."/>
            <person name="Bougouffa S."/>
            <person name="Bajic V.B."/>
            <person name="Ryu T."/>
            <person name="Ravasi T."/>
            <person name="Bayer T."/>
            <person name="Micklem G."/>
            <person name="Kim H."/>
            <person name="Bhak J."/>
            <person name="Lajeunesse T.C."/>
            <person name="Voolstra C.R."/>
        </authorList>
    </citation>
    <scope>NUCLEOTIDE SEQUENCE [LARGE SCALE GENOMIC DNA]</scope>
    <source>
        <strain evidence="6 7">CCMP2467</strain>
    </source>
</reference>
<feature type="transmembrane region" description="Helical" evidence="3">
    <location>
        <begin position="1096"/>
        <end position="1116"/>
    </location>
</feature>
<dbReference type="InterPro" id="IPR020103">
    <property type="entry name" value="PsdUridine_synth_cat_dom_sf"/>
</dbReference>
<dbReference type="EMBL" id="LSRX01000467">
    <property type="protein sequence ID" value="OLP96447.1"/>
    <property type="molecule type" value="Genomic_DNA"/>
</dbReference>
<feature type="transmembrane region" description="Helical" evidence="3">
    <location>
        <begin position="1522"/>
        <end position="1542"/>
    </location>
</feature>
<dbReference type="InterPro" id="IPR025197">
    <property type="entry name" value="DUF4116"/>
</dbReference>
<feature type="repeat" description="PPR" evidence="1">
    <location>
        <begin position="395"/>
        <end position="429"/>
    </location>
</feature>
<dbReference type="InterPro" id="IPR006145">
    <property type="entry name" value="PsdUridine_synth_RsuA/RluA"/>
</dbReference>
<proteinExistence type="predicted"/>
<dbReference type="SUPFAM" id="SSF55120">
    <property type="entry name" value="Pseudouridine synthase"/>
    <property type="match status" value="1"/>
</dbReference>
<dbReference type="GO" id="GO:0003725">
    <property type="term" value="F:double-stranded RNA binding"/>
    <property type="evidence" value="ECO:0007669"/>
    <property type="project" value="InterPro"/>
</dbReference>
<feature type="repeat" description="PPR" evidence="1">
    <location>
        <begin position="128"/>
        <end position="162"/>
    </location>
</feature>
<feature type="domain" description="DUF4116" evidence="5">
    <location>
        <begin position="2403"/>
        <end position="2447"/>
    </location>
</feature>
<feature type="transmembrane region" description="Helical" evidence="3">
    <location>
        <begin position="961"/>
        <end position="983"/>
    </location>
</feature>
<dbReference type="Pfam" id="PF00849">
    <property type="entry name" value="PseudoU_synth_2"/>
    <property type="match status" value="1"/>
</dbReference>
<feature type="transmembrane region" description="Helical" evidence="3">
    <location>
        <begin position="1136"/>
        <end position="1156"/>
    </location>
</feature>
<organism evidence="6 7">
    <name type="scientific">Symbiodinium microadriaticum</name>
    <name type="common">Dinoflagellate</name>
    <name type="synonym">Zooxanthella microadriatica</name>
    <dbReference type="NCBI Taxonomy" id="2951"/>
    <lineage>
        <taxon>Eukaryota</taxon>
        <taxon>Sar</taxon>
        <taxon>Alveolata</taxon>
        <taxon>Dinophyceae</taxon>
        <taxon>Suessiales</taxon>
        <taxon>Symbiodiniaceae</taxon>
        <taxon>Symbiodinium</taxon>
    </lineage>
</organism>
<evidence type="ECO:0000256" key="2">
    <source>
        <dbReference type="SAM" id="MobiDB-lite"/>
    </source>
</evidence>
<dbReference type="GO" id="GO:0003729">
    <property type="term" value="F:mRNA binding"/>
    <property type="evidence" value="ECO:0007669"/>
    <property type="project" value="TreeGrafter"/>
</dbReference>
<feature type="transmembrane region" description="Helical" evidence="3">
    <location>
        <begin position="1046"/>
        <end position="1066"/>
    </location>
</feature>
<dbReference type="InterPro" id="IPR002885">
    <property type="entry name" value="PPR_rpt"/>
</dbReference>
<dbReference type="CDD" id="cd02869">
    <property type="entry name" value="PseudoU_synth_RluA_like"/>
    <property type="match status" value="1"/>
</dbReference>
<gene>
    <name evidence="6" type="ORF">AK812_SmicGene21323</name>
</gene>
<dbReference type="CDD" id="cd17039">
    <property type="entry name" value="Ubl_ubiquitin_like"/>
    <property type="match status" value="1"/>
</dbReference>
<dbReference type="NCBIfam" id="TIGR00756">
    <property type="entry name" value="PPR"/>
    <property type="match status" value="1"/>
</dbReference>
<dbReference type="InterPro" id="IPR011990">
    <property type="entry name" value="TPR-like_helical_dom_sf"/>
</dbReference>
<dbReference type="PANTHER" id="PTHR47938">
    <property type="entry name" value="RESPIRATORY COMPLEX I CHAPERONE (CIA84), PUTATIVE (AFU_ORTHOLOGUE AFUA_2G06020)-RELATED"/>
    <property type="match status" value="1"/>
</dbReference>
<dbReference type="Gene3D" id="1.25.40.10">
    <property type="entry name" value="Tetratricopeptide repeat domain"/>
    <property type="match status" value="3"/>
</dbReference>
<dbReference type="OrthoDB" id="10465127at2759"/>
<keyword evidence="3" id="KW-0472">Membrane</keyword>
<evidence type="ECO:0000313" key="6">
    <source>
        <dbReference type="EMBL" id="OLP96447.1"/>
    </source>
</evidence>
<dbReference type="Gene3D" id="3.30.160.20">
    <property type="match status" value="1"/>
</dbReference>
<feature type="domain" description="DUF4116" evidence="5">
    <location>
        <begin position="2453"/>
        <end position="2501"/>
    </location>
</feature>
<sequence>MASISWATDPSKEGTERQLPEFNVGIFVKKEFQTAAEWFHEKDKKQLLELCAQRYQRLNPKMLTTSLRDHAQKFGAASAIQVLRCLVENAMEANVYHANAIIGRCSVDDWRLALGWLLGMSRMAARRDAVSYSAAINVLEKASQWPKAVALSWDMMSAGIRPNAQGCSALLNAGQKSCPWQLSFQFLVFASRAGLRLGTMGQNAAIRACDPWEHAWNLLHTMQSCRNSPDRCSFNAGLDSLGMHWRMCMNGLVSRPDLDNIAFNTMISSCSSRGRWFLATNLLDYMAIKLLQRDVVSYSAAMQGCEGNGKWTLATVLLARSLEAAVCPNCVAVNTLLSTCLFGDWYVATSLVTSSLGWRVAPDTTTWNSVLNACDRSEKWQFAVEVLRNERCAADVIGCTAAISACGKGGQWKLTLDLLLEMSKARLKPDDACFNAAIDACASAGRRQQAWDLLLLAESGELSRSISSLPWALARLQIADPLLVQACFIQTVRGLSAASTRALSTLVWAFSLLGVPGASLEVLYQLVTLHRCSLDDLLLLSWGFIELPSASACLQIQQEAVDRITQREVRERHRWIRFAESVLGVLWAWNFAGLLGAPLLDACRHAICEGSARLDREMGTSTSGKRPGAREVFVKARTDPSVILDMGDTLVMFKPPGWEVYDGMVELQMTDFLRSLARGKIPILDDTRHGCGFLHRLDVPSSGLVLAATTYQAWYELQMQLVSGSLLREYVVLCQGWVPTSLRCVSARLRSGETVSSGYSGKPCITHLKVVAHARRKRRAMSLAAVQILTGRKHQIRSHMAWVGHPTVHDGKYAARVTVLENAQFCTRNFLHRYHLSFLDAAGAGRSAWHLLPSDLVEVLGELSPKEGHSQVALHSWQERRLQVFEDQVVLENEGCSSFFADAAAMALRALLVLDSRWVKPGIPKSRTIELLLVTSWPKAKARQPKKLRLLCGYAGASRDFWIVLASCVAACLVSFFASFAAVELQTRRRGLRSVDDGSGSDSESASHSELLDPLLEKPAANPGFVQRVLFKADFYGGTFAFNADLALRCSVVTLFCAATYFFEWLSWWQKQGWEMSYVVVILAFSFYLDLGTTNYLAWTGFYGTLLPVVNCWFMYGMFPSGVKVDDDQWDPSWAYIFGYVNFFCVVLLTVSFNFATNAKMFALSWQAYFTMCFINPDDTTLFSRGPADVLLKGAETGALMGTVWGCVFAVFASILPTCISSLKLAQDVVLQVAWSQGRLIEQLVNLRGVNMDSQTSVVFAAEVRALHQQIMKAKASLENSWWECFGWGRAGRSSSMLVQICDAFDILNDWLEAIIMSVQHSEAVSTSQHIFDAIVPELEELVRASRLCLHLSATVAVSGRHDDDETLRAALEALDQAQARLAQRFKMHISTSPLLEAFKTDHLPELALAGSMSGYSQAIADHTRFLLETDLPPTTSLFCTCIQGVMALPPTLKDLKSDAYHRETWKVFVTFVLCFVLGRFGLGSAQKFVPNYNSTPAGTVAYLIFQGGNEAAALKKNTDRFLGVGLGTMLGQLTLGTSCAFGNFFQTTFISQLFLPVYVIVEFASFYLYFGSPSFSYVGLLVACFFAEHALAKCGDITHDSLTNYVNLLSQLLAIGIASLMDVATDASLSVRAAADLEAFIGVFHDAISCFTPGNVGNVQDFRAQGLALLSSARANGQEAGREPRLRRVPWRAELWGNVMQFCGEAWQCLTILGCTATQSSRQQVVIRKAGHVLLSSHHFVHELEALKQRAHEAFDLTMNLMRQDFAGDISPVTMDLQQQLVASNRIRVKAAPEILSDVRKRLAREQAAPSLLEDELCSVAMMLMMLEALAVRVQRLETDLLKQPEMWDEAFPPVGPNWVKTQMGTPIPQLPGVWYMHERQNQEGKHQPWLFFNASLGRQVPGIFDSEEAKVANVGSTRALVALAVHGGSFRSEYILSEEWNTISGVNSTITGRIPMYPYHPRSAEGVHCRCLQQERLAMQDMFQFLERSGLLQAMAEPSGKKRKVSGGALPQTAPVSQQSLAHKVPSLQRHAAAGPVPSAFRQAAPKPKLSAQKPAKPAPVPPVLARSSMQTADDGAGNFTIEIARSHLNENLRRWRQPTDMQIEQQGPDHAVVFRASLNFQVRGQRFFESHVAANKKLVQNELALKVCRKLFARGLVPPYKRNSMKSTFFESLQESKYSEAGSFGLGLQPALKARLRSYLQQHGYETAAEWKDMTEMTAEATLPILAAFTGQQLCLLRVDGRDSLSSLKTKLQRELQIPVREQRLLPLSDAAASLAHIVQEAEEEWDISIPAMVLVRLDPDRINALHTVSSGGSLRRIPEDFRADRDIVLAAVSRNGFELQYAGGALQADKDVALVSVAENGLALRYVAEELRADRDVVLAAVQHNGAALRYAGEAPRADREVVLCALSNCGTALPFACEELRADRGVVLTAVRESGLALRAASGPLCADRSIVLAAVRQDGLALNFAAPSLQDNREIVRAAVAETTVALCYASAALRADPEFAAVAAALQSDAESSSDSHDENASRAGRAE</sequence>
<feature type="region of interest" description="Disordered" evidence="2">
    <location>
        <begin position="1999"/>
        <end position="2064"/>
    </location>
</feature>
<dbReference type="PROSITE" id="PS51375">
    <property type="entry name" value="PPR"/>
    <property type="match status" value="2"/>
</dbReference>
<evidence type="ECO:0000313" key="7">
    <source>
        <dbReference type="Proteomes" id="UP000186817"/>
    </source>
</evidence>
<dbReference type="GO" id="GO:0009982">
    <property type="term" value="F:pseudouridine synthase activity"/>
    <property type="evidence" value="ECO:0007669"/>
    <property type="project" value="InterPro"/>
</dbReference>